<protein>
    <submittedName>
        <fullName evidence="1">Uncharacterized protein</fullName>
    </submittedName>
</protein>
<reference evidence="1 2" key="1">
    <citation type="submission" date="2021-05" db="EMBL/GenBank/DDBJ databases">
        <title>Genome Assembly of Synthetic Allotetraploid Brassica napus Reveals Homoeologous Exchanges between Subgenomes.</title>
        <authorList>
            <person name="Davis J.T."/>
        </authorList>
    </citation>
    <scope>NUCLEOTIDE SEQUENCE [LARGE SCALE GENOMIC DNA]</scope>
    <source>
        <strain evidence="2">cv. Da-Ae</strain>
        <tissue evidence="1">Seedling</tissue>
    </source>
</reference>
<dbReference type="Proteomes" id="UP000824890">
    <property type="component" value="Unassembled WGS sequence"/>
</dbReference>
<keyword evidence="2" id="KW-1185">Reference proteome</keyword>
<comment type="caution">
    <text evidence="1">The sequence shown here is derived from an EMBL/GenBank/DDBJ whole genome shotgun (WGS) entry which is preliminary data.</text>
</comment>
<proteinExistence type="predicted"/>
<gene>
    <name evidence="1" type="ORF">HID58_059966</name>
</gene>
<sequence length="57" mass="7041">MDLCKTFPWEKFRESVPNRFIDCPRMCNIGTRGIGRHDFHWTRFIGRFETRRKFTVF</sequence>
<dbReference type="EMBL" id="JAGKQM010000014">
    <property type="protein sequence ID" value="KAH0883870.1"/>
    <property type="molecule type" value="Genomic_DNA"/>
</dbReference>
<accession>A0ABQ7ZVE8</accession>
<evidence type="ECO:0000313" key="1">
    <source>
        <dbReference type="EMBL" id="KAH0883870.1"/>
    </source>
</evidence>
<name>A0ABQ7ZVE8_BRANA</name>
<evidence type="ECO:0000313" key="2">
    <source>
        <dbReference type="Proteomes" id="UP000824890"/>
    </source>
</evidence>
<organism evidence="1 2">
    <name type="scientific">Brassica napus</name>
    <name type="common">Rape</name>
    <dbReference type="NCBI Taxonomy" id="3708"/>
    <lineage>
        <taxon>Eukaryota</taxon>
        <taxon>Viridiplantae</taxon>
        <taxon>Streptophyta</taxon>
        <taxon>Embryophyta</taxon>
        <taxon>Tracheophyta</taxon>
        <taxon>Spermatophyta</taxon>
        <taxon>Magnoliopsida</taxon>
        <taxon>eudicotyledons</taxon>
        <taxon>Gunneridae</taxon>
        <taxon>Pentapetalae</taxon>
        <taxon>rosids</taxon>
        <taxon>malvids</taxon>
        <taxon>Brassicales</taxon>
        <taxon>Brassicaceae</taxon>
        <taxon>Brassiceae</taxon>
        <taxon>Brassica</taxon>
    </lineage>
</organism>